<dbReference type="InterPro" id="IPR007677">
    <property type="entry name" value="Gasdermin"/>
</dbReference>
<dbReference type="GO" id="GO:0005829">
    <property type="term" value="C:cytosol"/>
    <property type="evidence" value="ECO:0007669"/>
    <property type="project" value="UniProtKB-SubCell"/>
</dbReference>
<dbReference type="GO" id="GO:0042742">
    <property type="term" value="P:defense response to bacterium"/>
    <property type="evidence" value="ECO:0007669"/>
    <property type="project" value="TreeGrafter"/>
</dbReference>
<dbReference type="EMBL" id="JAGFMF010010961">
    <property type="protein sequence ID" value="KAG8524979.1"/>
    <property type="molecule type" value="Genomic_DNA"/>
</dbReference>
<gene>
    <name evidence="3" type="ORF">J0S82_012076</name>
</gene>
<dbReference type="GO" id="GO:0005546">
    <property type="term" value="F:phosphatidylinositol-4,5-bisphosphate binding"/>
    <property type="evidence" value="ECO:0007669"/>
    <property type="project" value="TreeGrafter"/>
</dbReference>
<feature type="non-terminal residue" evidence="3">
    <location>
        <position position="1"/>
    </location>
</feature>
<comment type="caution">
    <text evidence="3">The sequence shown here is derived from an EMBL/GenBank/DDBJ whole genome shotgun (WGS) entry which is preliminary data.</text>
</comment>
<dbReference type="Proteomes" id="UP000700334">
    <property type="component" value="Unassembled WGS sequence"/>
</dbReference>
<dbReference type="Pfam" id="PF17708">
    <property type="entry name" value="Gasdermin_C"/>
    <property type="match status" value="1"/>
</dbReference>
<dbReference type="GO" id="GO:0001786">
    <property type="term" value="F:phosphatidylserine binding"/>
    <property type="evidence" value="ECO:0007669"/>
    <property type="project" value="TreeGrafter"/>
</dbReference>
<keyword evidence="4" id="KW-1185">Reference proteome</keyword>
<sequence length="205" mass="22810">LRLVPLSWVADFKYLEKEVSTNMEKVALLSRNIRGVMFVNVQALLGDRRALQDLMDMLGQEKPSGHLNGPGATILDELGGIPGYPHVAPVDLVLYLLDAILVLTDLQRALLAQSMERRILSHQRALVRSILEPNFKYPWSIPFTLDPQLLAPLQGEGVAITYGLLQECGLRVEPSNPRSTWDLDAKEPLCALYAALCLLQRLTEA</sequence>
<evidence type="ECO:0000313" key="3">
    <source>
        <dbReference type="EMBL" id="KAG8524979.1"/>
    </source>
</evidence>
<dbReference type="AlphaFoldDB" id="A0A8J6DYF9"/>
<name>A0A8J6DYF9_GALPY</name>
<dbReference type="InterPro" id="IPR041263">
    <property type="entry name" value="Gasdermin_PUB"/>
</dbReference>
<dbReference type="OrthoDB" id="9665562at2759"/>
<organism evidence="3 4">
    <name type="scientific">Galemys pyrenaicus</name>
    <name type="common">Iberian desman</name>
    <name type="synonym">Pyrenean desman</name>
    <dbReference type="NCBI Taxonomy" id="202257"/>
    <lineage>
        <taxon>Eukaryota</taxon>
        <taxon>Metazoa</taxon>
        <taxon>Chordata</taxon>
        <taxon>Craniata</taxon>
        <taxon>Vertebrata</taxon>
        <taxon>Euteleostomi</taxon>
        <taxon>Mammalia</taxon>
        <taxon>Eutheria</taxon>
        <taxon>Laurasiatheria</taxon>
        <taxon>Eulipotyphla</taxon>
        <taxon>Talpidae</taxon>
        <taxon>Galemys</taxon>
    </lineage>
</organism>
<proteinExistence type="predicted"/>
<comment type="subcellular location">
    <subcellularLocation>
        <location evidence="1">Cytoplasm</location>
        <location evidence="1">Cytosol</location>
    </subcellularLocation>
</comment>
<dbReference type="GO" id="GO:0070273">
    <property type="term" value="F:phosphatidylinositol-4-phosphate binding"/>
    <property type="evidence" value="ECO:0007669"/>
    <property type="project" value="TreeGrafter"/>
</dbReference>
<dbReference type="GO" id="GO:0070269">
    <property type="term" value="P:pyroptotic inflammatory response"/>
    <property type="evidence" value="ECO:0007669"/>
    <property type="project" value="TreeGrafter"/>
</dbReference>
<dbReference type="PANTHER" id="PTHR16399">
    <property type="entry name" value="GASDERMIN"/>
    <property type="match status" value="1"/>
</dbReference>
<reference evidence="3" key="1">
    <citation type="journal article" date="2021" name="Evol. Appl.">
        <title>The genome of the Pyrenean desman and the effects of bottlenecks and inbreeding on the genomic landscape of an endangered species.</title>
        <authorList>
            <person name="Escoda L."/>
            <person name="Castresana J."/>
        </authorList>
    </citation>
    <scope>NUCLEOTIDE SEQUENCE</scope>
    <source>
        <strain evidence="3">IBE-C5619</strain>
    </source>
</reference>
<protein>
    <submittedName>
        <fullName evidence="3">Gasdermin-C</fullName>
    </submittedName>
</protein>
<evidence type="ECO:0000313" key="4">
    <source>
        <dbReference type="Proteomes" id="UP000700334"/>
    </source>
</evidence>
<dbReference type="PANTHER" id="PTHR16399:SF21">
    <property type="entry name" value="GASDERMIN-C"/>
    <property type="match status" value="1"/>
</dbReference>
<evidence type="ECO:0000259" key="2">
    <source>
        <dbReference type="Pfam" id="PF17708"/>
    </source>
</evidence>
<accession>A0A8J6DYF9</accession>
<feature type="domain" description="Gasdermin PUB" evidence="2">
    <location>
        <begin position="11"/>
        <end position="178"/>
    </location>
</feature>
<evidence type="ECO:0000256" key="1">
    <source>
        <dbReference type="ARBA" id="ARBA00004514"/>
    </source>
</evidence>